<keyword evidence="3" id="KW-0862">Zinc</keyword>
<evidence type="ECO:0000256" key="3">
    <source>
        <dbReference type="ARBA" id="ARBA00022833"/>
    </source>
</evidence>
<organism evidence="7 8">
    <name type="scientific">Tectimicrobiota bacterium</name>
    <dbReference type="NCBI Taxonomy" id="2528274"/>
    <lineage>
        <taxon>Bacteria</taxon>
        <taxon>Pseudomonadati</taxon>
        <taxon>Nitrospinota/Tectimicrobiota group</taxon>
        <taxon>Candidatus Tectimicrobiota</taxon>
    </lineage>
</organism>
<comment type="caution">
    <text evidence="7">The sequence shown here is derived from an EMBL/GenBank/DDBJ whole genome shotgun (WGS) entry which is preliminary data.</text>
</comment>
<dbReference type="InterPro" id="IPR037187">
    <property type="entry name" value="DnaK_N"/>
</dbReference>
<name>A0A932FX50_UNCTE</name>
<keyword evidence="2" id="KW-0863">Zinc-finger</keyword>
<feature type="domain" description="Zinc finger DksA/TraR C4-type" evidence="5">
    <location>
        <begin position="79"/>
        <end position="114"/>
    </location>
</feature>
<dbReference type="Proteomes" id="UP000769766">
    <property type="component" value="Unassembled WGS sequence"/>
</dbReference>
<dbReference type="SUPFAM" id="SSF109635">
    <property type="entry name" value="DnaK suppressor protein DksA, alpha-hairpin domain"/>
    <property type="match status" value="1"/>
</dbReference>
<keyword evidence="1" id="KW-0479">Metal-binding</keyword>
<evidence type="ECO:0000256" key="2">
    <source>
        <dbReference type="ARBA" id="ARBA00022771"/>
    </source>
</evidence>
<evidence type="ECO:0000313" key="7">
    <source>
        <dbReference type="EMBL" id="MBI2877198.1"/>
    </source>
</evidence>
<feature type="domain" description="DnaK suppressor protein DksA N-terminal" evidence="6">
    <location>
        <begin position="6"/>
        <end position="76"/>
    </location>
</feature>
<dbReference type="PANTHER" id="PTHR33823">
    <property type="entry name" value="RNA POLYMERASE-BINDING TRANSCRIPTION FACTOR DKSA-RELATED"/>
    <property type="match status" value="1"/>
</dbReference>
<dbReference type="Pfam" id="PF21157">
    <property type="entry name" value="DksA_N"/>
    <property type="match status" value="1"/>
</dbReference>
<feature type="zinc finger region" description="dksA C4-type" evidence="4">
    <location>
        <begin position="84"/>
        <end position="108"/>
    </location>
</feature>
<dbReference type="Gene3D" id="1.20.120.910">
    <property type="entry name" value="DksA, coiled-coil domain"/>
    <property type="match status" value="1"/>
</dbReference>
<dbReference type="SUPFAM" id="SSF57716">
    <property type="entry name" value="Glucocorticoid receptor-like (DNA-binding domain)"/>
    <property type="match status" value="1"/>
</dbReference>
<dbReference type="NCBIfam" id="TIGR02420">
    <property type="entry name" value="dksA"/>
    <property type="match status" value="1"/>
</dbReference>
<accession>A0A932FX50</accession>
<dbReference type="AlphaFoldDB" id="A0A932FX50"/>
<dbReference type="InterPro" id="IPR048489">
    <property type="entry name" value="DksA_N"/>
</dbReference>
<gene>
    <name evidence="7" type="primary">dksA</name>
    <name evidence="7" type="ORF">HYY20_09980</name>
</gene>
<dbReference type="EMBL" id="JACPRF010000302">
    <property type="protein sequence ID" value="MBI2877198.1"/>
    <property type="molecule type" value="Genomic_DNA"/>
</dbReference>
<protein>
    <submittedName>
        <fullName evidence="7">RNA polymerase-binding protein DksA</fullName>
    </submittedName>
</protein>
<evidence type="ECO:0000256" key="1">
    <source>
        <dbReference type="ARBA" id="ARBA00022723"/>
    </source>
</evidence>
<sequence>MNKKTLKFFEQELLKKKQELIEEATKTVNTELKAQKGEFPDTVDRSSLETDRSFLLRLRDRERKLIKKIDEALTRIREGTFGVCTECGEEIDEERLKVRPVATLCISCKEDQEQKEKLMR</sequence>
<proteinExistence type="predicted"/>
<dbReference type="Pfam" id="PF01258">
    <property type="entry name" value="zf-dskA_traR"/>
    <property type="match status" value="1"/>
</dbReference>
<dbReference type="PROSITE" id="PS51128">
    <property type="entry name" value="ZF_DKSA_2"/>
    <property type="match status" value="1"/>
</dbReference>
<evidence type="ECO:0000259" key="5">
    <source>
        <dbReference type="Pfam" id="PF01258"/>
    </source>
</evidence>
<dbReference type="InterPro" id="IPR012784">
    <property type="entry name" value="DksA_RNA_pol-bd"/>
</dbReference>
<reference evidence="7" key="1">
    <citation type="submission" date="2020-07" db="EMBL/GenBank/DDBJ databases">
        <title>Huge and variable diversity of episymbiotic CPR bacteria and DPANN archaea in groundwater ecosystems.</title>
        <authorList>
            <person name="He C.Y."/>
            <person name="Keren R."/>
            <person name="Whittaker M."/>
            <person name="Farag I.F."/>
            <person name="Doudna J."/>
            <person name="Cate J.H.D."/>
            <person name="Banfield J.F."/>
        </authorList>
    </citation>
    <scope>NUCLEOTIDE SEQUENCE</scope>
    <source>
        <strain evidence="7">NC_groundwater_672_Ag_B-0.1um_62_36</strain>
    </source>
</reference>
<evidence type="ECO:0000256" key="4">
    <source>
        <dbReference type="PROSITE-ProRule" id="PRU00510"/>
    </source>
</evidence>
<dbReference type="GO" id="GO:0008270">
    <property type="term" value="F:zinc ion binding"/>
    <property type="evidence" value="ECO:0007669"/>
    <property type="project" value="UniProtKB-KW"/>
</dbReference>
<dbReference type="PANTHER" id="PTHR33823:SF2">
    <property type="entry name" value="RNA POLYMERASE-BINDING TRANSCRIPTION FACTOR DKSA"/>
    <property type="match status" value="1"/>
</dbReference>
<evidence type="ECO:0000313" key="8">
    <source>
        <dbReference type="Proteomes" id="UP000769766"/>
    </source>
</evidence>
<dbReference type="InterPro" id="IPR000962">
    <property type="entry name" value="Znf_DskA_TraR"/>
</dbReference>
<evidence type="ECO:0000259" key="6">
    <source>
        <dbReference type="Pfam" id="PF21157"/>
    </source>
</evidence>